<accession>A0A3B0ZJE5</accession>
<keyword evidence="8" id="KW-0175">Coiled coil</keyword>
<reference evidence="10" key="1">
    <citation type="submission" date="2018-06" db="EMBL/GenBank/DDBJ databases">
        <authorList>
            <person name="Zhirakovskaya E."/>
        </authorList>
    </citation>
    <scope>NUCLEOTIDE SEQUENCE</scope>
</reference>
<evidence type="ECO:0000313" key="10">
    <source>
        <dbReference type="EMBL" id="VAW86419.1"/>
    </source>
</evidence>
<keyword evidence="6 9" id="KW-0472">Membrane</keyword>
<dbReference type="PANTHER" id="PTHR37479">
    <property type="entry name" value="CELL DIVISION PROTEIN FTSL"/>
    <property type="match status" value="1"/>
</dbReference>
<protein>
    <recommendedName>
        <fullName evidence="11">Cell division protein FtsL</fullName>
    </recommendedName>
</protein>
<organism evidence="10">
    <name type="scientific">hydrothermal vent metagenome</name>
    <dbReference type="NCBI Taxonomy" id="652676"/>
    <lineage>
        <taxon>unclassified sequences</taxon>
        <taxon>metagenomes</taxon>
        <taxon>ecological metagenomes</taxon>
    </lineage>
</organism>
<dbReference type="AlphaFoldDB" id="A0A3B0ZJE5"/>
<keyword evidence="2" id="KW-1003">Cell membrane</keyword>
<dbReference type="PANTHER" id="PTHR37479:SF1">
    <property type="entry name" value="CELL DIVISION PROTEIN FTSL"/>
    <property type="match status" value="1"/>
</dbReference>
<evidence type="ECO:0000256" key="3">
    <source>
        <dbReference type="ARBA" id="ARBA00022618"/>
    </source>
</evidence>
<keyword evidence="5 9" id="KW-1133">Transmembrane helix</keyword>
<feature type="coiled-coil region" evidence="8">
    <location>
        <begin position="45"/>
        <end position="72"/>
    </location>
</feature>
<evidence type="ECO:0000256" key="8">
    <source>
        <dbReference type="SAM" id="Coils"/>
    </source>
</evidence>
<feature type="transmembrane region" description="Helical" evidence="9">
    <location>
        <begin position="20"/>
        <end position="39"/>
    </location>
</feature>
<gene>
    <name evidence="10" type="ORF">MNBD_GAMMA16-2250</name>
</gene>
<evidence type="ECO:0000256" key="4">
    <source>
        <dbReference type="ARBA" id="ARBA00022692"/>
    </source>
</evidence>
<dbReference type="HAMAP" id="MF_00910">
    <property type="entry name" value="FtsL"/>
    <property type="match status" value="1"/>
</dbReference>
<dbReference type="EMBL" id="UOFO01000094">
    <property type="protein sequence ID" value="VAW86419.1"/>
    <property type="molecule type" value="Genomic_DNA"/>
</dbReference>
<sequence>MARAGSVDRLKDELQFEHSLSLSVVLLVVVVIISAIGVAQSRYDTRRLFVDLEQLKADCSQLEEDWGKLQLEEATYSTHGSIERKARSQLGMLMPNLKTVEHVYP</sequence>
<evidence type="ECO:0000256" key="9">
    <source>
        <dbReference type="SAM" id="Phobius"/>
    </source>
</evidence>
<dbReference type="NCBIfam" id="TIGR02209">
    <property type="entry name" value="ftsL_broad"/>
    <property type="match status" value="1"/>
</dbReference>
<evidence type="ECO:0000256" key="7">
    <source>
        <dbReference type="ARBA" id="ARBA00023306"/>
    </source>
</evidence>
<comment type="subcellular location">
    <subcellularLocation>
        <location evidence="1">Cell membrane</location>
        <topology evidence="1">Single-pass type II membrane protein</topology>
    </subcellularLocation>
</comment>
<evidence type="ECO:0000256" key="2">
    <source>
        <dbReference type="ARBA" id="ARBA00022475"/>
    </source>
</evidence>
<evidence type="ECO:0000256" key="1">
    <source>
        <dbReference type="ARBA" id="ARBA00004401"/>
    </source>
</evidence>
<evidence type="ECO:0008006" key="11">
    <source>
        <dbReference type="Google" id="ProtNLM"/>
    </source>
</evidence>
<name>A0A3B0ZJE5_9ZZZZ</name>
<evidence type="ECO:0000256" key="5">
    <source>
        <dbReference type="ARBA" id="ARBA00022989"/>
    </source>
</evidence>
<keyword evidence="4 9" id="KW-0812">Transmembrane</keyword>
<dbReference type="GO" id="GO:0032153">
    <property type="term" value="C:cell division site"/>
    <property type="evidence" value="ECO:0007669"/>
    <property type="project" value="TreeGrafter"/>
</dbReference>
<dbReference type="GO" id="GO:0005886">
    <property type="term" value="C:plasma membrane"/>
    <property type="evidence" value="ECO:0007669"/>
    <property type="project" value="UniProtKB-SubCell"/>
</dbReference>
<keyword evidence="7" id="KW-0131">Cell cycle</keyword>
<keyword evidence="3" id="KW-0132">Cell division</keyword>
<evidence type="ECO:0000256" key="6">
    <source>
        <dbReference type="ARBA" id="ARBA00023136"/>
    </source>
</evidence>
<dbReference type="InterPro" id="IPR011922">
    <property type="entry name" value="Cell_div_FtsL"/>
</dbReference>
<dbReference type="GO" id="GO:0043093">
    <property type="term" value="P:FtsZ-dependent cytokinesis"/>
    <property type="evidence" value="ECO:0007669"/>
    <property type="project" value="TreeGrafter"/>
</dbReference>
<proteinExistence type="inferred from homology"/>
<dbReference type="Pfam" id="PF04999">
    <property type="entry name" value="FtsL"/>
    <property type="match status" value="1"/>
</dbReference>